<proteinExistence type="predicted"/>
<gene>
    <name evidence="2" type="ORF">LtaPh_1702100</name>
</gene>
<feature type="compositionally biased region" description="Acidic residues" evidence="1">
    <location>
        <begin position="528"/>
        <end position="540"/>
    </location>
</feature>
<accession>A0A640KEU4</accession>
<feature type="region of interest" description="Disordered" evidence="1">
    <location>
        <begin position="518"/>
        <end position="547"/>
    </location>
</feature>
<dbReference type="Proteomes" id="UP000419144">
    <property type="component" value="Unassembled WGS sequence"/>
</dbReference>
<sequence>MASSSPPRRMRGPLPPRSALGTAFVFVVGAMLLLCCAPAHGYDRHAEAAHRSNLTAFTERPFTLPTATSLLDVLVGTFCTTAGEDRDDDCTPSASRLPMHPVLILFTDSSAANSSTAAALRARVQQIATEVPSSVLRVHEFVVPSSATERRVVDLLLLGASHTPTLALFHGRVSKVQVVPGSIIAANPFQPPVLYLTTPLVSASYLELRSWVLSELPARYIDPVTFHLIPSLQFVFRPVEVSNTLRLVRDAVEVSASRSVLPASVSMAYVRLTRHGSEEVLATLSSIATQAGNAILTLVTESAEVAAAWGLSAEHTFTMAPWSSAVAAYLNGSAPSGFGTAVSDLSPPQSISTVTAVAGATADSAAWRSACEMSVDAEMAQLQKWRQAMSAFSRTSPLRRIDSVAHFLHEMKVLQNAIKIVFVLRESDHMWFHHHLEVAIDLARRLQNTTVLYNTTVLAKGSKKRSRVELSWTPLMRCDVFWMDAEQLPAVADGLHVSQVPSILILAPLQSRFRKGGANDNAAAASATDDDRETADEPEETGLRSDDPIIGIHTVNRYDILTAAYTDDAQMTRDTVSGKEALPLFPSDSDTLLRFLASGSFLGAIQSTMSSTQLSAFRAKVTGLPDVVQTSPASGTIPNRYYLQLDRRYYPLRAAEEPMDGPTYVRQILNGSSPLPVLDSGDSDTEVGWHQTREWNGTHPRGTPSASSDEADERLRKRRAREEAAAQKRKATWEAELAKRRREKADRMRRKAAEDTAERERQQEAFQQEVNAALKAEQEATGGGTEGTSASLREGLLVGRPTLDDVSEDFVEESPTKMSWRPSCEELDSEDAVQCMRRRRRHQEYREWVADRHHMVKRCVVVKGDKVSLITRWE</sequence>
<feature type="compositionally biased region" description="Low complexity" evidence="1">
    <location>
        <begin position="518"/>
        <end position="527"/>
    </location>
</feature>
<name>A0A640KEU4_LEITA</name>
<dbReference type="VEuPathDB" id="TriTrypDB:LtaPh_1702100"/>
<evidence type="ECO:0000313" key="2">
    <source>
        <dbReference type="EMBL" id="GET87574.1"/>
    </source>
</evidence>
<reference evidence="2" key="1">
    <citation type="submission" date="2019-11" db="EMBL/GenBank/DDBJ databases">
        <title>Leishmania tarentolae CDS.</title>
        <authorList>
            <person name="Goto Y."/>
            <person name="Yamagishi J."/>
        </authorList>
    </citation>
    <scope>NUCLEOTIDE SEQUENCE [LARGE SCALE GENOMIC DNA]</scope>
    <source>
        <strain evidence="2">Parrot Tar II</strain>
    </source>
</reference>
<comment type="caution">
    <text evidence="2">The sequence shown here is derived from an EMBL/GenBank/DDBJ whole genome shotgun (WGS) entry which is preliminary data.</text>
</comment>
<dbReference type="AlphaFoldDB" id="A0A640KEU4"/>
<feature type="region of interest" description="Disordered" evidence="1">
    <location>
        <begin position="693"/>
        <end position="763"/>
    </location>
</feature>
<dbReference type="EMBL" id="BLBS01000022">
    <property type="protein sequence ID" value="GET87574.1"/>
    <property type="molecule type" value="Genomic_DNA"/>
</dbReference>
<dbReference type="OrthoDB" id="264762at2759"/>
<evidence type="ECO:0000313" key="3">
    <source>
        <dbReference type="Proteomes" id="UP000419144"/>
    </source>
</evidence>
<feature type="compositionally biased region" description="Basic and acidic residues" evidence="1">
    <location>
        <begin position="720"/>
        <end position="763"/>
    </location>
</feature>
<protein>
    <submittedName>
        <fullName evidence="2">Uncharacterized protein</fullName>
    </submittedName>
</protein>
<organism evidence="2 3">
    <name type="scientific">Leishmania tarentolae</name>
    <name type="common">Sauroleishmania tarentolae</name>
    <dbReference type="NCBI Taxonomy" id="5689"/>
    <lineage>
        <taxon>Eukaryota</taxon>
        <taxon>Discoba</taxon>
        <taxon>Euglenozoa</taxon>
        <taxon>Kinetoplastea</taxon>
        <taxon>Metakinetoplastina</taxon>
        <taxon>Trypanosomatida</taxon>
        <taxon>Trypanosomatidae</taxon>
        <taxon>Leishmaniinae</taxon>
        <taxon>Leishmania</taxon>
        <taxon>lizard Leishmania</taxon>
    </lineage>
</organism>
<evidence type="ECO:0000256" key="1">
    <source>
        <dbReference type="SAM" id="MobiDB-lite"/>
    </source>
</evidence>
<keyword evidence="3" id="KW-1185">Reference proteome</keyword>